<dbReference type="Pfam" id="PF02578">
    <property type="entry name" value="Cu-oxidase_4"/>
    <property type="match status" value="1"/>
</dbReference>
<evidence type="ECO:0000313" key="12">
    <source>
        <dbReference type="Proteomes" id="UP000002415"/>
    </source>
</evidence>
<evidence type="ECO:0000256" key="9">
    <source>
        <dbReference type="ARBA" id="ARBA00049893"/>
    </source>
</evidence>
<dbReference type="RefSeq" id="WP_011993403.1">
    <property type="nucleotide sequence ID" value="NC_009718.1"/>
</dbReference>
<dbReference type="GO" id="GO:0017061">
    <property type="term" value="F:S-methyl-5-thioadenosine phosphorylase activity"/>
    <property type="evidence" value="ECO:0007669"/>
    <property type="project" value="UniProtKB-EC"/>
</dbReference>
<dbReference type="KEGG" id="fno:Fnod_0213"/>
<name>A7HJJ7_FERNB</name>
<dbReference type="GO" id="GO:0005507">
    <property type="term" value="F:copper ion binding"/>
    <property type="evidence" value="ECO:0007669"/>
    <property type="project" value="TreeGrafter"/>
</dbReference>
<comment type="catalytic activity">
    <reaction evidence="8">
        <text>adenosine + phosphate = alpha-D-ribose 1-phosphate + adenine</text>
        <dbReference type="Rhea" id="RHEA:27642"/>
        <dbReference type="ChEBI" id="CHEBI:16335"/>
        <dbReference type="ChEBI" id="CHEBI:16708"/>
        <dbReference type="ChEBI" id="CHEBI:43474"/>
        <dbReference type="ChEBI" id="CHEBI:57720"/>
        <dbReference type="EC" id="2.4.2.1"/>
    </reaction>
    <physiologicalReaction direction="left-to-right" evidence="8">
        <dbReference type="Rhea" id="RHEA:27643"/>
    </physiologicalReaction>
</comment>
<evidence type="ECO:0000256" key="1">
    <source>
        <dbReference type="ARBA" id="ARBA00000553"/>
    </source>
</evidence>
<dbReference type="PANTHER" id="PTHR30616:SF2">
    <property type="entry name" value="PURINE NUCLEOSIDE PHOSPHORYLASE LACC1"/>
    <property type="match status" value="1"/>
</dbReference>
<keyword evidence="4" id="KW-0479">Metal-binding</keyword>
<evidence type="ECO:0000313" key="11">
    <source>
        <dbReference type="EMBL" id="ABS60080.1"/>
    </source>
</evidence>
<dbReference type="PANTHER" id="PTHR30616">
    <property type="entry name" value="UNCHARACTERIZED PROTEIN YFIH"/>
    <property type="match status" value="1"/>
</dbReference>
<dbReference type="Gene3D" id="3.60.140.10">
    <property type="entry name" value="CNF1/YfiH-like putative cysteine hydrolases"/>
    <property type="match status" value="1"/>
</dbReference>
<organism evidence="11 12">
    <name type="scientific">Fervidobacterium nodosum (strain ATCC 35602 / DSM 5306 / Rt17-B1)</name>
    <dbReference type="NCBI Taxonomy" id="381764"/>
    <lineage>
        <taxon>Bacteria</taxon>
        <taxon>Thermotogati</taxon>
        <taxon>Thermotogota</taxon>
        <taxon>Thermotogae</taxon>
        <taxon>Thermotogales</taxon>
        <taxon>Fervidobacteriaceae</taxon>
        <taxon>Fervidobacterium</taxon>
    </lineage>
</organism>
<comment type="catalytic activity">
    <reaction evidence="9">
        <text>S-methyl-5'-thioadenosine + phosphate = 5-(methylsulfanyl)-alpha-D-ribose 1-phosphate + adenine</text>
        <dbReference type="Rhea" id="RHEA:11852"/>
        <dbReference type="ChEBI" id="CHEBI:16708"/>
        <dbReference type="ChEBI" id="CHEBI:17509"/>
        <dbReference type="ChEBI" id="CHEBI:43474"/>
        <dbReference type="ChEBI" id="CHEBI:58533"/>
        <dbReference type="EC" id="2.4.2.28"/>
    </reaction>
    <physiologicalReaction direction="left-to-right" evidence="9">
        <dbReference type="Rhea" id="RHEA:11853"/>
    </physiologicalReaction>
</comment>
<dbReference type="AlphaFoldDB" id="A7HJJ7"/>
<dbReference type="eggNOG" id="COG1496">
    <property type="taxonomic scope" value="Bacteria"/>
</dbReference>
<evidence type="ECO:0000256" key="6">
    <source>
        <dbReference type="ARBA" id="ARBA00022833"/>
    </source>
</evidence>
<dbReference type="GO" id="GO:0016787">
    <property type="term" value="F:hydrolase activity"/>
    <property type="evidence" value="ECO:0007669"/>
    <property type="project" value="UniProtKB-KW"/>
</dbReference>
<dbReference type="OrthoDB" id="4279at2"/>
<keyword evidence="6" id="KW-0862">Zinc</keyword>
<evidence type="ECO:0000256" key="5">
    <source>
        <dbReference type="ARBA" id="ARBA00022801"/>
    </source>
</evidence>
<dbReference type="InterPro" id="IPR011324">
    <property type="entry name" value="Cytotoxic_necrot_fac-like_cat"/>
</dbReference>
<keyword evidence="5" id="KW-0378">Hydrolase</keyword>
<evidence type="ECO:0000256" key="10">
    <source>
        <dbReference type="RuleBase" id="RU361274"/>
    </source>
</evidence>
<keyword evidence="12" id="KW-1185">Reference proteome</keyword>
<proteinExistence type="inferred from homology"/>
<dbReference type="SUPFAM" id="SSF64438">
    <property type="entry name" value="CNF1/YfiH-like putative cysteine hydrolases"/>
    <property type="match status" value="1"/>
</dbReference>
<dbReference type="SMR" id="A7HJJ7"/>
<evidence type="ECO:0000256" key="8">
    <source>
        <dbReference type="ARBA" id="ARBA00048968"/>
    </source>
</evidence>
<comment type="similarity">
    <text evidence="2 10">Belongs to the purine nucleoside phosphorylase YfiH/LACC1 family.</text>
</comment>
<sequence length="266" mass="30610">MKFHVGNYILKEIDGTIIAQSPMFLQFEGIEHLFTTRIIKDDEAKKELGELDMSVKNDEFPKHFEFLTKCVNISPQRCVFSHQVHSKNIKVVTSEDIGEPYWERKLREVDGLITNERGLFLVTTYADCMPILAYDPNNEVIGVAHSGWRGTLIEIAKELILKMNEEFNSSPQDIFVTVGPSIGPDSFEVGEDVAEKFFLKFGREVIKEFGSKVHVDLWKAVELTLKSVGVEHIEFSMIDTYKHTEYFYSYRKENTKKRFAAIIGLK</sequence>
<reference evidence="11 12" key="2">
    <citation type="journal article" date="2009" name="Proc. Natl. Acad. Sci. U.S.A.">
        <title>On the chimeric nature, thermophilic origin, and phylogenetic placement of the Thermotogales.</title>
        <authorList>
            <person name="Zhaxybayeva O."/>
            <person name="Swithers K.S."/>
            <person name="Lapierre P."/>
            <person name="Fournier G.P."/>
            <person name="Bickhart D.M."/>
            <person name="DeBoy R.T."/>
            <person name="Nelson K.E."/>
            <person name="Nesbo C.L."/>
            <person name="Doolittle W.F."/>
            <person name="Gogarten J.P."/>
            <person name="Noll K.M."/>
        </authorList>
    </citation>
    <scope>NUCLEOTIDE SEQUENCE [LARGE SCALE GENOMIC DNA]</scope>
    <source>
        <strain evidence="12">ATCC 35602 / DSM 5306 / Rt17-B1</strain>
    </source>
</reference>
<dbReference type="InterPro" id="IPR003730">
    <property type="entry name" value="Cu_polyphenol_OxRdtase"/>
</dbReference>
<evidence type="ECO:0000256" key="7">
    <source>
        <dbReference type="ARBA" id="ARBA00047989"/>
    </source>
</evidence>
<dbReference type="InterPro" id="IPR038371">
    <property type="entry name" value="Cu_polyphenol_OxRdtase_sf"/>
</dbReference>
<dbReference type="STRING" id="381764.Fnod_0213"/>
<dbReference type="EMBL" id="CP000771">
    <property type="protein sequence ID" value="ABS60080.1"/>
    <property type="molecule type" value="Genomic_DNA"/>
</dbReference>
<evidence type="ECO:0000256" key="4">
    <source>
        <dbReference type="ARBA" id="ARBA00022723"/>
    </source>
</evidence>
<dbReference type="HOGENOM" id="CLU_065784_0_0_0"/>
<evidence type="ECO:0000256" key="3">
    <source>
        <dbReference type="ARBA" id="ARBA00022679"/>
    </source>
</evidence>
<comment type="catalytic activity">
    <reaction evidence="7">
        <text>adenosine + H2O + H(+) = inosine + NH4(+)</text>
        <dbReference type="Rhea" id="RHEA:24408"/>
        <dbReference type="ChEBI" id="CHEBI:15377"/>
        <dbReference type="ChEBI" id="CHEBI:15378"/>
        <dbReference type="ChEBI" id="CHEBI:16335"/>
        <dbReference type="ChEBI" id="CHEBI:17596"/>
        <dbReference type="ChEBI" id="CHEBI:28938"/>
        <dbReference type="EC" id="3.5.4.4"/>
    </reaction>
    <physiologicalReaction direction="left-to-right" evidence="7">
        <dbReference type="Rhea" id="RHEA:24409"/>
    </physiologicalReaction>
</comment>
<comment type="catalytic activity">
    <reaction evidence="1">
        <text>inosine + phosphate = alpha-D-ribose 1-phosphate + hypoxanthine</text>
        <dbReference type="Rhea" id="RHEA:27646"/>
        <dbReference type="ChEBI" id="CHEBI:17368"/>
        <dbReference type="ChEBI" id="CHEBI:17596"/>
        <dbReference type="ChEBI" id="CHEBI:43474"/>
        <dbReference type="ChEBI" id="CHEBI:57720"/>
        <dbReference type="EC" id="2.4.2.1"/>
    </reaction>
    <physiologicalReaction direction="left-to-right" evidence="1">
        <dbReference type="Rhea" id="RHEA:27647"/>
    </physiologicalReaction>
</comment>
<keyword evidence="3" id="KW-0808">Transferase</keyword>
<protein>
    <recommendedName>
        <fullName evidence="10">Purine nucleoside phosphorylase</fullName>
    </recommendedName>
</protein>
<evidence type="ECO:0000256" key="2">
    <source>
        <dbReference type="ARBA" id="ARBA00007353"/>
    </source>
</evidence>
<accession>A7HJJ7</accession>
<dbReference type="CDD" id="cd16833">
    <property type="entry name" value="YfiH"/>
    <property type="match status" value="1"/>
</dbReference>
<dbReference type="Proteomes" id="UP000002415">
    <property type="component" value="Chromosome"/>
</dbReference>
<dbReference type="NCBIfam" id="TIGR00726">
    <property type="entry name" value="peptidoglycan editing factor PgeF"/>
    <property type="match status" value="1"/>
</dbReference>
<gene>
    <name evidence="11" type="ordered locus">Fnod_0213</name>
</gene>
<reference evidence="11 12" key="1">
    <citation type="submission" date="2007-07" db="EMBL/GenBank/DDBJ databases">
        <title>Complete sequence of Fervidobacterium nodosum Rt17-B1.</title>
        <authorList>
            <consortium name="US DOE Joint Genome Institute"/>
            <person name="Copeland A."/>
            <person name="Lucas S."/>
            <person name="Lapidus A."/>
            <person name="Barry K."/>
            <person name="Glavina del Rio T."/>
            <person name="Dalin E."/>
            <person name="Tice H."/>
            <person name="Pitluck S."/>
            <person name="Saunders E."/>
            <person name="Brettin T."/>
            <person name="Bruce D."/>
            <person name="Detter J.C."/>
            <person name="Han C."/>
            <person name="Schmutz J."/>
            <person name="Larimer F."/>
            <person name="Land M."/>
            <person name="Hauser L."/>
            <person name="Kyrpides N."/>
            <person name="Mikhailova N."/>
            <person name="Nelson K."/>
            <person name="Gogarten J.P."/>
            <person name="Noll K."/>
            <person name="Richardson P."/>
        </authorList>
    </citation>
    <scope>NUCLEOTIDE SEQUENCE [LARGE SCALE GENOMIC DNA]</scope>
    <source>
        <strain evidence="12">ATCC 35602 / DSM 5306 / Rt17-B1</strain>
    </source>
</reference>